<dbReference type="EMBL" id="FMZQ01000006">
    <property type="protein sequence ID" value="SDC75373.1"/>
    <property type="molecule type" value="Genomic_DNA"/>
</dbReference>
<dbReference type="PANTHER" id="PTHR35093">
    <property type="entry name" value="OUTER MEMBRANE PROTEIN NMB0088-RELATED"/>
    <property type="match status" value="1"/>
</dbReference>
<name>A0A1G6P5D5_9GAMM</name>
<organism evidence="8 9">
    <name type="scientific">Ectopseudomonas chengduensis</name>
    <dbReference type="NCBI Taxonomy" id="489632"/>
    <lineage>
        <taxon>Bacteria</taxon>
        <taxon>Pseudomonadati</taxon>
        <taxon>Pseudomonadota</taxon>
        <taxon>Gammaproteobacteria</taxon>
        <taxon>Pseudomonadales</taxon>
        <taxon>Pseudomonadaceae</taxon>
        <taxon>Ectopseudomonas</taxon>
    </lineage>
</organism>
<keyword evidence="6" id="KW-0472">Membrane</keyword>
<dbReference type="GO" id="GO:0015483">
    <property type="term" value="F:long-chain fatty acid transporting porin activity"/>
    <property type="evidence" value="ECO:0007669"/>
    <property type="project" value="TreeGrafter"/>
</dbReference>
<evidence type="ECO:0000256" key="2">
    <source>
        <dbReference type="ARBA" id="ARBA00008163"/>
    </source>
</evidence>
<evidence type="ECO:0000313" key="9">
    <source>
        <dbReference type="Proteomes" id="UP000199467"/>
    </source>
</evidence>
<dbReference type="AlphaFoldDB" id="A0A1G6P5D5"/>
<dbReference type="Proteomes" id="UP000199467">
    <property type="component" value="Unassembled WGS sequence"/>
</dbReference>
<evidence type="ECO:0000256" key="3">
    <source>
        <dbReference type="ARBA" id="ARBA00022452"/>
    </source>
</evidence>
<dbReference type="InterPro" id="IPR005017">
    <property type="entry name" value="OMPP1/FadL/TodX"/>
</dbReference>
<evidence type="ECO:0000313" key="8">
    <source>
        <dbReference type="EMBL" id="SDC75373.1"/>
    </source>
</evidence>
<evidence type="ECO:0000256" key="7">
    <source>
        <dbReference type="ARBA" id="ARBA00023237"/>
    </source>
</evidence>
<evidence type="ECO:0000256" key="6">
    <source>
        <dbReference type="ARBA" id="ARBA00023136"/>
    </source>
</evidence>
<proteinExistence type="inferred from homology"/>
<dbReference type="GO" id="GO:0009279">
    <property type="term" value="C:cell outer membrane"/>
    <property type="evidence" value="ECO:0007669"/>
    <property type="project" value="UniProtKB-SubCell"/>
</dbReference>
<dbReference type="PANTHER" id="PTHR35093:SF8">
    <property type="entry name" value="OUTER MEMBRANE PROTEIN NMB0088-RELATED"/>
    <property type="match status" value="1"/>
</dbReference>
<gene>
    <name evidence="8" type="ORF">SAMN05216576_106107</name>
</gene>
<protein>
    <submittedName>
        <fullName evidence="8">Long-chain fatty acid transport protein</fullName>
    </submittedName>
</protein>
<reference evidence="9" key="1">
    <citation type="submission" date="2016-10" db="EMBL/GenBank/DDBJ databases">
        <authorList>
            <person name="Varghese N."/>
            <person name="Submissions S."/>
        </authorList>
    </citation>
    <scope>NUCLEOTIDE SEQUENCE [LARGE SCALE GENOMIC DNA]</scope>
    <source>
        <strain evidence="9">DSM 26382</strain>
    </source>
</reference>
<keyword evidence="9" id="KW-1185">Reference proteome</keyword>
<evidence type="ECO:0000256" key="5">
    <source>
        <dbReference type="ARBA" id="ARBA00022729"/>
    </source>
</evidence>
<dbReference type="SUPFAM" id="SSF56935">
    <property type="entry name" value="Porins"/>
    <property type="match status" value="1"/>
</dbReference>
<dbReference type="RefSeq" id="WP_017677452.1">
    <property type="nucleotide sequence ID" value="NZ_FMZQ01000006.1"/>
</dbReference>
<comment type="similarity">
    <text evidence="2">Belongs to the OmpP1/FadL family.</text>
</comment>
<keyword evidence="4" id="KW-0812">Transmembrane</keyword>
<dbReference type="Pfam" id="PF03349">
    <property type="entry name" value="Toluene_X"/>
    <property type="match status" value="1"/>
</dbReference>
<accession>A0A1G6P5D5</accession>
<sequence length="424" mass="45459">MSKRLLKTGLAVAITATSSHGFASGFALNEQSISGMGTSFAGRSSSADDASTVFGNPAGMARLKRDEVYVGAAAIHAKSDISHASANAGPLALSGSNDGDMVPTTGVPMGYYVKPLDDKVAFGLGVYVPFGLMTDYESSFQGRYYADKSYVRVITVQPTLSYRFNDKLSVGFGPTFNHIEGELTSSVLNPLSPGSNDGKVKVKGDDTAVGFNVGVLYEFTPNTRAGVTYHSRVKYELEGDTRVSGSGALAGIAGKYDANLDLTTPESVDMSITHDLSDALTLYVGSTWTRWSRFKEIRVENDSATLPANLSTIVEEQNWHDTWAHAVGLSYKVSPQWTLRTGIAIDQSPTNNVDRSPRVPSGDRTILSVGAGWSPNQDMTIDVAYSYLQEESVDVNHVSATRGTYSARYKNSAHGLGASLSYRF</sequence>
<evidence type="ECO:0000256" key="1">
    <source>
        <dbReference type="ARBA" id="ARBA00004571"/>
    </source>
</evidence>
<keyword evidence="5" id="KW-0732">Signal</keyword>
<evidence type="ECO:0000256" key="4">
    <source>
        <dbReference type="ARBA" id="ARBA00022692"/>
    </source>
</evidence>
<comment type="subcellular location">
    <subcellularLocation>
        <location evidence="1">Cell outer membrane</location>
        <topology evidence="1">Multi-pass membrane protein</topology>
    </subcellularLocation>
</comment>
<dbReference type="Gene3D" id="2.40.160.60">
    <property type="entry name" value="Outer membrane protein transport protein (OMPP1/FadL/TodX)"/>
    <property type="match status" value="1"/>
</dbReference>
<keyword evidence="7" id="KW-0998">Cell outer membrane</keyword>
<keyword evidence="3" id="KW-1134">Transmembrane beta strand</keyword>